<gene>
    <name evidence="10" type="ORF">CYL18_10090</name>
</gene>
<protein>
    <submittedName>
        <fullName evidence="10">Uncharacterized protein</fullName>
    </submittedName>
</protein>
<evidence type="ECO:0000313" key="10">
    <source>
        <dbReference type="EMBL" id="PQD95127.1"/>
    </source>
</evidence>
<dbReference type="PANTHER" id="PTHR30574">
    <property type="entry name" value="INNER MEMBRANE PROTEIN YEDE"/>
    <property type="match status" value="1"/>
</dbReference>
<feature type="transmembrane region" description="Helical" evidence="9">
    <location>
        <begin position="42"/>
        <end position="65"/>
    </location>
</feature>
<keyword evidence="4" id="KW-0997">Cell inner membrane</keyword>
<comment type="caution">
    <text evidence="10">The sequence shown here is derived from an EMBL/GenBank/DDBJ whole genome shotgun (WGS) entry which is preliminary data.</text>
</comment>
<name>A0A2S7MZF4_9BACI</name>
<feature type="transmembrane region" description="Helical" evidence="9">
    <location>
        <begin position="314"/>
        <end position="337"/>
    </location>
</feature>
<keyword evidence="7 9" id="KW-0472">Membrane</keyword>
<dbReference type="AlphaFoldDB" id="A0A2S7MZF4"/>
<dbReference type="OrthoDB" id="9794165at2"/>
<evidence type="ECO:0000256" key="3">
    <source>
        <dbReference type="ARBA" id="ARBA00022475"/>
    </source>
</evidence>
<evidence type="ECO:0000256" key="1">
    <source>
        <dbReference type="ARBA" id="ARBA00004429"/>
    </source>
</evidence>
<comment type="similarity">
    <text evidence="8">Belongs to the TsuA/YedE (TC 9.B.102) family.</text>
</comment>
<dbReference type="GO" id="GO:0005886">
    <property type="term" value="C:plasma membrane"/>
    <property type="evidence" value="ECO:0007669"/>
    <property type="project" value="UniProtKB-SubCell"/>
</dbReference>
<feature type="transmembrane region" description="Helical" evidence="9">
    <location>
        <begin position="71"/>
        <end position="95"/>
    </location>
</feature>
<keyword evidence="5 9" id="KW-0812">Transmembrane</keyword>
<evidence type="ECO:0000256" key="8">
    <source>
        <dbReference type="ARBA" id="ARBA00035655"/>
    </source>
</evidence>
<feature type="transmembrane region" description="Helical" evidence="9">
    <location>
        <begin position="107"/>
        <end position="131"/>
    </location>
</feature>
<evidence type="ECO:0000256" key="6">
    <source>
        <dbReference type="ARBA" id="ARBA00022989"/>
    </source>
</evidence>
<comment type="subcellular location">
    <subcellularLocation>
        <location evidence="1">Cell inner membrane</location>
        <topology evidence="1">Multi-pass membrane protein</topology>
    </subcellularLocation>
</comment>
<dbReference type="Pfam" id="PF04143">
    <property type="entry name" value="Sulf_transp"/>
    <property type="match status" value="1"/>
</dbReference>
<reference evidence="10 11" key="1">
    <citation type="submission" date="2017-12" db="EMBL/GenBank/DDBJ databases">
        <title>Taxonomic description and draft genome of Pradoshia cofamensis Gen. nov., sp. nov., a thermotolerant bacillale isolated from anterior gut of earthworm Eisenia fetida.</title>
        <authorList>
            <person name="Saha T."/>
            <person name="Chakraborty R."/>
        </authorList>
    </citation>
    <scope>NUCLEOTIDE SEQUENCE [LARGE SCALE GENOMIC DNA]</scope>
    <source>
        <strain evidence="10 11">EAG3</strain>
    </source>
</reference>
<keyword evidence="2" id="KW-0813">Transport</keyword>
<dbReference type="InterPro" id="IPR007272">
    <property type="entry name" value="Sulf_transp_TsuA/YedE"/>
</dbReference>
<accession>A0A2S7MZF4</accession>
<keyword evidence="3" id="KW-1003">Cell membrane</keyword>
<proteinExistence type="inferred from homology"/>
<dbReference type="EMBL" id="PKOZ01000005">
    <property type="protein sequence ID" value="PQD95127.1"/>
    <property type="molecule type" value="Genomic_DNA"/>
</dbReference>
<evidence type="ECO:0000256" key="7">
    <source>
        <dbReference type="ARBA" id="ARBA00023136"/>
    </source>
</evidence>
<feature type="transmembrane region" description="Helical" evidence="9">
    <location>
        <begin position="6"/>
        <end position="30"/>
    </location>
</feature>
<keyword evidence="11" id="KW-1185">Reference proteome</keyword>
<sequence>MIQIISFGLIVGLLLGFVLQRGRFCVVGAYRDLLLARDGHMFLATMIVIAIQAVGVYALAASGVITIQADAFPWLGTIVGGFIFGIGMVLAGGCATGTWYRAGEGLIGSWVALFMYALSAAMTKFGILSAFGGNVLSYRTSETYIHETFGLSPWVLVIAFGLLISVLVIRSLRKPKLPTFSMKPKKTGLAHILFEKRWHPFVTASLVGLIAILAWPLSAATGRMAGLGITTPTAQLLTFSINGDTSLLNWGVFLVLGVGIGSYIAARGSGEFKWRLPDKKTLGYNTSGGLLMGFGASLAGGCTIGNGLVNTALFTWQGWVAVIFFLLGTWTATYFTIIRKQRRQRASSGATSAA</sequence>
<feature type="transmembrane region" description="Helical" evidence="9">
    <location>
        <begin position="198"/>
        <end position="217"/>
    </location>
</feature>
<dbReference type="Proteomes" id="UP000239663">
    <property type="component" value="Unassembled WGS sequence"/>
</dbReference>
<keyword evidence="6 9" id="KW-1133">Transmembrane helix</keyword>
<dbReference type="RefSeq" id="WP_104849387.1">
    <property type="nucleotide sequence ID" value="NZ_PKOZ01000005.1"/>
</dbReference>
<evidence type="ECO:0000313" key="11">
    <source>
        <dbReference type="Proteomes" id="UP000239663"/>
    </source>
</evidence>
<evidence type="ECO:0000256" key="5">
    <source>
        <dbReference type="ARBA" id="ARBA00022692"/>
    </source>
</evidence>
<organism evidence="10 11">
    <name type="scientific">Pradoshia eiseniae</name>
    <dbReference type="NCBI Taxonomy" id="2064768"/>
    <lineage>
        <taxon>Bacteria</taxon>
        <taxon>Bacillati</taxon>
        <taxon>Bacillota</taxon>
        <taxon>Bacilli</taxon>
        <taxon>Bacillales</taxon>
        <taxon>Bacillaceae</taxon>
        <taxon>Pradoshia</taxon>
    </lineage>
</organism>
<evidence type="ECO:0000256" key="4">
    <source>
        <dbReference type="ARBA" id="ARBA00022519"/>
    </source>
</evidence>
<evidence type="ECO:0000256" key="9">
    <source>
        <dbReference type="SAM" id="Phobius"/>
    </source>
</evidence>
<feature type="transmembrane region" description="Helical" evidence="9">
    <location>
        <begin position="287"/>
        <end position="308"/>
    </location>
</feature>
<evidence type="ECO:0000256" key="2">
    <source>
        <dbReference type="ARBA" id="ARBA00022448"/>
    </source>
</evidence>
<feature type="transmembrane region" description="Helical" evidence="9">
    <location>
        <begin position="151"/>
        <end position="172"/>
    </location>
</feature>
<feature type="transmembrane region" description="Helical" evidence="9">
    <location>
        <begin position="247"/>
        <end position="266"/>
    </location>
</feature>
<dbReference type="PANTHER" id="PTHR30574:SF1">
    <property type="entry name" value="SULPHUR TRANSPORT DOMAIN-CONTAINING PROTEIN"/>
    <property type="match status" value="1"/>
</dbReference>